<feature type="domain" description="HTH tetR-type" evidence="4">
    <location>
        <begin position="78"/>
        <end position="138"/>
    </location>
</feature>
<sequence length="266" mass="28945">MQKAKTKSKAKTGAKAGVTIAPRRQQRPDAAHARVSAKSAAALTTPASNRRFSGAEIIAFAESINQGISAEFTNDQKRNSVRKLLIAAVESFASRGFHGTTTRDIARAADMSPAALYVHFRSKQELLFKLTVALATAMLVDLKRAAATEIDPTKKLRALVSSYARCSARMHTAVHAATFEFDVLSPDQQQVIVALRHQVNKIFIECLLAGRARGQFDFDDERVIRISIMSLCVSVATWFSAAGPLLPEELGDQYGDMVARMIAPKA</sequence>
<dbReference type="InterPro" id="IPR036271">
    <property type="entry name" value="Tet_transcr_reg_TetR-rel_C_sf"/>
</dbReference>
<accession>A0ABS5FX09</accession>
<proteinExistence type="predicted"/>
<evidence type="ECO:0000256" key="2">
    <source>
        <dbReference type="PROSITE-ProRule" id="PRU00335"/>
    </source>
</evidence>
<dbReference type="PRINTS" id="PR00455">
    <property type="entry name" value="HTHTETR"/>
</dbReference>
<dbReference type="PROSITE" id="PS50977">
    <property type="entry name" value="HTH_TETR_2"/>
    <property type="match status" value="1"/>
</dbReference>
<keyword evidence="1 2" id="KW-0238">DNA-binding</keyword>
<dbReference type="SUPFAM" id="SSF46689">
    <property type="entry name" value="Homeodomain-like"/>
    <property type="match status" value="1"/>
</dbReference>
<feature type="compositionally biased region" description="Basic residues" evidence="3">
    <location>
        <begin position="1"/>
        <end position="12"/>
    </location>
</feature>
<dbReference type="RefSeq" id="WP_212495241.1">
    <property type="nucleotide sequence ID" value="NZ_JAFCJH010000070.1"/>
</dbReference>
<dbReference type="Proteomes" id="UP001315278">
    <property type="component" value="Unassembled WGS sequence"/>
</dbReference>
<dbReference type="InterPro" id="IPR050109">
    <property type="entry name" value="HTH-type_TetR-like_transc_reg"/>
</dbReference>
<dbReference type="Gene3D" id="1.10.357.10">
    <property type="entry name" value="Tetracycline Repressor, domain 2"/>
    <property type="match status" value="1"/>
</dbReference>
<keyword evidence="6" id="KW-1185">Reference proteome</keyword>
<evidence type="ECO:0000313" key="6">
    <source>
        <dbReference type="Proteomes" id="UP001315278"/>
    </source>
</evidence>
<dbReference type="Pfam" id="PF00440">
    <property type="entry name" value="TetR_N"/>
    <property type="match status" value="1"/>
</dbReference>
<dbReference type="InterPro" id="IPR001647">
    <property type="entry name" value="HTH_TetR"/>
</dbReference>
<evidence type="ECO:0000256" key="3">
    <source>
        <dbReference type="SAM" id="MobiDB-lite"/>
    </source>
</evidence>
<evidence type="ECO:0000259" key="4">
    <source>
        <dbReference type="PROSITE" id="PS50977"/>
    </source>
</evidence>
<evidence type="ECO:0000313" key="5">
    <source>
        <dbReference type="EMBL" id="MBR0801099.1"/>
    </source>
</evidence>
<protein>
    <submittedName>
        <fullName evidence="5">TetR family transcriptional regulator</fullName>
    </submittedName>
</protein>
<comment type="caution">
    <text evidence="5">The sequence shown here is derived from an EMBL/GenBank/DDBJ whole genome shotgun (WGS) entry which is preliminary data.</text>
</comment>
<feature type="DNA-binding region" description="H-T-H motif" evidence="2">
    <location>
        <begin position="101"/>
        <end position="120"/>
    </location>
</feature>
<dbReference type="InterPro" id="IPR041490">
    <property type="entry name" value="KstR2_TetR_C"/>
</dbReference>
<feature type="compositionally biased region" description="Low complexity" evidence="3">
    <location>
        <begin position="33"/>
        <end position="42"/>
    </location>
</feature>
<gene>
    <name evidence="5" type="ORF">JQ615_37645</name>
</gene>
<reference evidence="6" key="1">
    <citation type="journal article" date="2021" name="ISME J.">
        <title>Evolutionary origin and ecological implication of a unique nif island in free-living Bradyrhizobium lineages.</title>
        <authorList>
            <person name="Tao J."/>
        </authorList>
    </citation>
    <scope>NUCLEOTIDE SEQUENCE [LARGE SCALE GENOMIC DNA]</scope>
    <source>
        <strain evidence="6">SZCCT0434</strain>
    </source>
</reference>
<feature type="region of interest" description="Disordered" evidence="3">
    <location>
        <begin position="1"/>
        <end position="42"/>
    </location>
</feature>
<name>A0ABS5FX09_9BRAD</name>
<dbReference type="SUPFAM" id="SSF48498">
    <property type="entry name" value="Tetracyclin repressor-like, C-terminal domain"/>
    <property type="match status" value="1"/>
</dbReference>
<evidence type="ECO:0000256" key="1">
    <source>
        <dbReference type="ARBA" id="ARBA00023125"/>
    </source>
</evidence>
<organism evidence="5 6">
    <name type="scientific">Bradyrhizobium jicamae</name>
    <dbReference type="NCBI Taxonomy" id="280332"/>
    <lineage>
        <taxon>Bacteria</taxon>
        <taxon>Pseudomonadati</taxon>
        <taxon>Pseudomonadota</taxon>
        <taxon>Alphaproteobacteria</taxon>
        <taxon>Hyphomicrobiales</taxon>
        <taxon>Nitrobacteraceae</taxon>
        <taxon>Bradyrhizobium</taxon>
    </lineage>
</organism>
<dbReference type="InterPro" id="IPR009057">
    <property type="entry name" value="Homeodomain-like_sf"/>
</dbReference>
<dbReference type="Pfam" id="PF17932">
    <property type="entry name" value="TetR_C_24"/>
    <property type="match status" value="1"/>
</dbReference>
<dbReference type="EMBL" id="JAFCJH010000070">
    <property type="protein sequence ID" value="MBR0801099.1"/>
    <property type="molecule type" value="Genomic_DNA"/>
</dbReference>
<dbReference type="PANTHER" id="PTHR30055">
    <property type="entry name" value="HTH-TYPE TRANSCRIPTIONAL REGULATOR RUTR"/>
    <property type="match status" value="1"/>
</dbReference>
<dbReference type="PANTHER" id="PTHR30055:SF200">
    <property type="entry name" value="HTH-TYPE TRANSCRIPTIONAL REPRESSOR BDCR"/>
    <property type="match status" value="1"/>
</dbReference>